<reference evidence="1" key="1">
    <citation type="journal article" date="2020" name="mSystems">
        <title>Genome- and Community-Level Interaction Insights into Carbon Utilization and Element Cycling Functions of Hydrothermarchaeota in Hydrothermal Sediment.</title>
        <authorList>
            <person name="Zhou Z."/>
            <person name="Liu Y."/>
            <person name="Xu W."/>
            <person name="Pan J."/>
            <person name="Luo Z.H."/>
            <person name="Li M."/>
        </authorList>
    </citation>
    <scope>NUCLEOTIDE SEQUENCE [LARGE SCALE GENOMIC DNA]</scope>
    <source>
        <strain evidence="1">HyVt-76</strain>
    </source>
</reference>
<proteinExistence type="predicted"/>
<dbReference type="Proteomes" id="UP000886111">
    <property type="component" value="Unassembled WGS sequence"/>
</dbReference>
<protein>
    <recommendedName>
        <fullName evidence="2">Tetratricopeptide repeat protein</fullName>
    </recommendedName>
</protein>
<evidence type="ECO:0008006" key="2">
    <source>
        <dbReference type="Google" id="ProtNLM"/>
    </source>
</evidence>
<gene>
    <name evidence="1" type="ORF">ENL21_05995</name>
</gene>
<organism evidence="1">
    <name type="scientific">Caldithrix abyssi</name>
    <dbReference type="NCBI Taxonomy" id="187145"/>
    <lineage>
        <taxon>Bacteria</taxon>
        <taxon>Pseudomonadati</taxon>
        <taxon>Calditrichota</taxon>
        <taxon>Calditrichia</taxon>
        <taxon>Calditrichales</taxon>
        <taxon>Calditrichaceae</taxon>
        <taxon>Caldithrix</taxon>
    </lineage>
</organism>
<evidence type="ECO:0000313" key="1">
    <source>
        <dbReference type="EMBL" id="HHE55315.1"/>
    </source>
</evidence>
<dbReference type="AlphaFoldDB" id="A0A7V5LJT4"/>
<dbReference type="EMBL" id="DRTD01000438">
    <property type="protein sequence ID" value="HHE55315.1"/>
    <property type="molecule type" value="Genomic_DNA"/>
</dbReference>
<comment type="caution">
    <text evidence="1">The sequence shown here is derived from an EMBL/GenBank/DDBJ whole genome shotgun (WGS) entry which is preliminary data.</text>
</comment>
<name>A0A7V5LJT4_CALAY</name>
<sequence length="81" mass="9213">MKTALADLEPISAKMKKFESNPTPELAGMLADYFEAQNDMKQAYTYLKKVKKFAKDSTANLDNKIFNVVYSGFRSKKLPKN</sequence>
<accession>A0A7V5LJT4</accession>